<feature type="domain" description="X8" evidence="3">
    <location>
        <begin position="34"/>
        <end position="95"/>
    </location>
</feature>
<dbReference type="Pfam" id="PF07983">
    <property type="entry name" value="X8"/>
    <property type="match status" value="1"/>
</dbReference>
<protein>
    <submittedName>
        <fullName evidence="4">PLASMODESMATA CALLOSE-BINDING PROTEIN 2-like</fullName>
    </submittedName>
</protein>
<reference evidence="4" key="1">
    <citation type="journal article" date="2023" name="GigaByte">
        <title>Genome assembly of the bearded iris, Iris pallida Lam.</title>
        <authorList>
            <person name="Bruccoleri R.E."/>
            <person name="Oakeley E.J."/>
            <person name="Faust A.M.E."/>
            <person name="Altorfer M."/>
            <person name="Dessus-Babus S."/>
            <person name="Burckhardt D."/>
            <person name="Oertli M."/>
            <person name="Naumann U."/>
            <person name="Petersen F."/>
            <person name="Wong J."/>
        </authorList>
    </citation>
    <scope>NUCLEOTIDE SEQUENCE</scope>
    <source>
        <strain evidence="4">GSM-AAB239-AS_SAM_17_03QT</strain>
    </source>
</reference>
<dbReference type="Proteomes" id="UP001140949">
    <property type="component" value="Unassembled WGS sequence"/>
</dbReference>
<evidence type="ECO:0000256" key="1">
    <source>
        <dbReference type="ARBA" id="ARBA00022729"/>
    </source>
</evidence>
<accession>A0AAX6DHE1</accession>
<reference evidence="4" key="2">
    <citation type="submission" date="2023-04" db="EMBL/GenBank/DDBJ databases">
        <authorList>
            <person name="Bruccoleri R.E."/>
            <person name="Oakeley E.J."/>
            <person name="Faust A.-M."/>
            <person name="Dessus-Babus S."/>
            <person name="Altorfer M."/>
            <person name="Burckhardt D."/>
            <person name="Oertli M."/>
            <person name="Naumann U."/>
            <person name="Petersen F."/>
            <person name="Wong J."/>
        </authorList>
    </citation>
    <scope>NUCLEOTIDE SEQUENCE</scope>
    <source>
        <strain evidence="4">GSM-AAB239-AS_SAM_17_03QT</strain>
        <tissue evidence="4">Leaf</tissue>
    </source>
</reference>
<dbReference type="PANTHER" id="PTHR31044:SF47">
    <property type="entry name" value="CARBOHYDRATE-BINDING X8 DOMAIN SUPERFAMILY PROTEIN"/>
    <property type="match status" value="1"/>
</dbReference>
<name>A0AAX6DHE1_IRIPA</name>
<proteinExistence type="predicted"/>
<comment type="caution">
    <text evidence="4">The sequence shown here is derived from an EMBL/GenBank/DDBJ whole genome shotgun (WGS) entry which is preliminary data.</text>
</comment>
<gene>
    <name evidence="4" type="ORF">M6B38_245285</name>
</gene>
<dbReference type="SMART" id="SM00768">
    <property type="entry name" value="X8"/>
    <property type="match status" value="1"/>
</dbReference>
<dbReference type="EMBL" id="JANAVB010044572">
    <property type="protein sequence ID" value="KAJ6791210.1"/>
    <property type="molecule type" value="Genomic_DNA"/>
</dbReference>
<keyword evidence="1 2" id="KW-0732">Signal</keyword>
<keyword evidence="5" id="KW-1185">Reference proteome</keyword>
<dbReference type="AlphaFoldDB" id="A0AAX6DHE1"/>
<evidence type="ECO:0000259" key="3">
    <source>
        <dbReference type="SMART" id="SM00768"/>
    </source>
</evidence>
<evidence type="ECO:0000256" key="2">
    <source>
        <dbReference type="SAM" id="SignalP"/>
    </source>
</evidence>
<dbReference type="GO" id="GO:0009506">
    <property type="term" value="C:plasmodesma"/>
    <property type="evidence" value="ECO:0007669"/>
    <property type="project" value="UniProtKB-ARBA"/>
</dbReference>
<sequence length="131" mass="14256">MERHQPLPWRLPLLLLLVAAMAVIIREVECQQGQWCIARSGATEQALQSALEYACGRGIADCAPIQSSGLCYLPNTAGPRVLRLQLLLPAVPRRPQPATSPAPPPSPLLIPVMDLVAFLHQQVLQGALRLQ</sequence>
<evidence type="ECO:0000313" key="4">
    <source>
        <dbReference type="EMBL" id="KAJ6791210.1"/>
    </source>
</evidence>
<feature type="signal peptide" evidence="2">
    <location>
        <begin position="1"/>
        <end position="30"/>
    </location>
</feature>
<organism evidence="4 5">
    <name type="scientific">Iris pallida</name>
    <name type="common">Sweet iris</name>
    <dbReference type="NCBI Taxonomy" id="29817"/>
    <lineage>
        <taxon>Eukaryota</taxon>
        <taxon>Viridiplantae</taxon>
        <taxon>Streptophyta</taxon>
        <taxon>Embryophyta</taxon>
        <taxon>Tracheophyta</taxon>
        <taxon>Spermatophyta</taxon>
        <taxon>Magnoliopsida</taxon>
        <taxon>Liliopsida</taxon>
        <taxon>Asparagales</taxon>
        <taxon>Iridaceae</taxon>
        <taxon>Iridoideae</taxon>
        <taxon>Irideae</taxon>
        <taxon>Iris</taxon>
    </lineage>
</organism>
<dbReference type="PANTHER" id="PTHR31044">
    <property type="entry name" value="BETA-1,3 GLUCANASE"/>
    <property type="match status" value="1"/>
</dbReference>
<evidence type="ECO:0000313" key="5">
    <source>
        <dbReference type="Proteomes" id="UP001140949"/>
    </source>
</evidence>
<dbReference type="InterPro" id="IPR044788">
    <property type="entry name" value="X8_dom_prot"/>
</dbReference>
<feature type="chain" id="PRO_5043533870" evidence="2">
    <location>
        <begin position="31"/>
        <end position="131"/>
    </location>
</feature>
<dbReference type="InterPro" id="IPR012946">
    <property type="entry name" value="X8"/>
</dbReference>